<reference evidence="5" key="1">
    <citation type="submission" date="2020-10" db="EMBL/GenBank/DDBJ databases">
        <authorList>
            <person name="Roach M.J.R."/>
        </authorList>
    </citation>
    <scope>NUCLEOTIDE SEQUENCE</scope>
    <source>
        <strain evidence="5">CBS 1945</strain>
    </source>
</reference>
<proteinExistence type="predicted"/>
<dbReference type="Pfam" id="PF03915">
    <property type="entry name" value="AIP3"/>
    <property type="match status" value="1"/>
</dbReference>
<evidence type="ECO:0000256" key="3">
    <source>
        <dbReference type="SAM" id="MobiDB-lite"/>
    </source>
</evidence>
<dbReference type="PANTHER" id="PTHR22741">
    <property type="entry name" value="P140CAP/SNIP-RELATED"/>
    <property type="match status" value="1"/>
</dbReference>
<evidence type="ECO:0000313" key="5">
    <source>
        <dbReference type="EMBL" id="QPG75921.1"/>
    </source>
</evidence>
<name>A0A875S2H5_EENNA</name>
<dbReference type="RefSeq" id="XP_038779486.1">
    <property type="nucleotide sequence ID" value="XM_038923558.1"/>
</dbReference>
<feature type="region of interest" description="Disordered" evidence="3">
    <location>
        <begin position="221"/>
        <end position="242"/>
    </location>
</feature>
<dbReference type="InterPro" id="IPR005613">
    <property type="entry name" value="AIP3_C"/>
</dbReference>
<feature type="region of interest" description="Disordered" evidence="3">
    <location>
        <begin position="165"/>
        <end position="204"/>
    </location>
</feature>
<dbReference type="OrthoDB" id="783096at2759"/>
<feature type="region of interest" description="Disordered" evidence="3">
    <location>
        <begin position="644"/>
        <end position="667"/>
    </location>
</feature>
<sequence length="667" mass="74657">MLSLRKSYITSGLDVSDMTDVPRLLRGVLEESLILEPSQQSLDSFLPKVGQIITDLMKILKMKQAEFQRVTEARKSSSTMLSVPETFPDSLSTPSSSHSAPSIKISPINNSQASSENLQSSSPNKSMLFSPSPKDPLARLQNNHALMRRASKRFSAYQTSKIISMNRTGTSSPVSGYTLPTTDEDTLTKSPNGNDPQPALPSSPLQEEVIKNIRESELDKTLSHSLIEEDDSSRTSQASRTTTVYHLPGGKGRIYLKIGNKVKKADLKLPTTLASIKVLFTQKFDYSPNGEIYPAIYIQETSSDVSYEMENVEDIQAGCILSLQQPDLATVICQHLDNKFGLMRDEISKIEKLTVGKPIDKEDKVDAEENSKQASIINDTVVVSLKREINELKSELIRARQQQAKTKDQLTDNVGSLLTWVQELQAISLSPTGLINNPYMDHCRTKVSSECELLVSRIDNLQDLIEVLKVDITKRRSRPSEKQVLQIQKELGSTKGNLESLTKYMVKERNNWNNRWQSELTAVLEEQEFFKEQETIVQLLGEDLGSADETFDLIVKCCEELAKNANILKGPRLPVVDPSVSMHDVKNMVLQEVESLNPDHGQRVDAILKAEKVRDMERKMLNKTAFEQELGDFVGNSKLKSNGGVDEVERQRKLKDEENLKSQFGGI</sequence>
<dbReference type="EMBL" id="CP064815">
    <property type="protein sequence ID" value="QPG75921.1"/>
    <property type="molecule type" value="Genomic_DNA"/>
</dbReference>
<evidence type="ECO:0000313" key="6">
    <source>
        <dbReference type="Proteomes" id="UP000662931"/>
    </source>
</evidence>
<gene>
    <name evidence="5" type="ORF">FOA43_003307</name>
</gene>
<accession>A0A875S2H5</accession>
<feature type="compositionally biased region" description="Basic and acidic residues" evidence="3">
    <location>
        <begin position="647"/>
        <end position="660"/>
    </location>
</feature>
<dbReference type="GO" id="GO:0051286">
    <property type="term" value="C:cell tip"/>
    <property type="evidence" value="ECO:0007669"/>
    <property type="project" value="TreeGrafter"/>
</dbReference>
<protein>
    <recommendedName>
        <fullName evidence="4">Actin interacting protein 3 C-terminal domain-containing protein</fullName>
    </recommendedName>
</protein>
<dbReference type="AlphaFoldDB" id="A0A875S2H5"/>
<feature type="region of interest" description="Disordered" evidence="3">
    <location>
        <begin position="73"/>
        <end position="138"/>
    </location>
</feature>
<dbReference type="SMART" id="SM00806">
    <property type="entry name" value="AIP3"/>
    <property type="match status" value="1"/>
</dbReference>
<dbReference type="Pfam" id="PF23153">
    <property type="entry name" value="Aip3p_Bud6_N"/>
    <property type="match status" value="1"/>
</dbReference>
<dbReference type="InterPro" id="IPR056279">
    <property type="entry name" value="Aip3p_Bud6_N"/>
</dbReference>
<dbReference type="GO" id="GO:0005519">
    <property type="term" value="F:cytoskeletal regulatory protein binding"/>
    <property type="evidence" value="ECO:0007669"/>
    <property type="project" value="InterPro"/>
</dbReference>
<dbReference type="GeneID" id="62196707"/>
<evidence type="ECO:0000256" key="1">
    <source>
        <dbReference type="ARBA" id="ARBA00023054"/>
    </source>
</evidence>
<dbReference type="Proteomes" id="UP000662931">
    <property type="component" value="Chromosome 4"/>
</dbReference>
<keyword evidence="1 2" id="KW-0175">Coiled coil</keyword>
<feature type="compositionally biased region" description="Polar residues" evidence="3">
    <location>
        <begin position="165"/>
        <end position="181"/>
    </location>
</feature>
<dbReference type="GO" id="GO:0005737">
    <property type="term" value="C:cytoplasm"/>
    <property type="evidence" value="ECO:0007669"/>
    <property type="project" value="TreeGrafter"/>
</dbReference>
<dbReference type="GO" id="GO:0030010">
    <property type="term" value="P:establishment of cell polarity"/>
    <property type="evidence" value="ECO:0007669"/>
    <property type="project" value="TreeGrafter"/>
</dbReference>
<dbReference type="InterPro" id="IPR051825">
    <property type="entry name" value="SRCIN1"/>
</dbReference>
<feature type="compositionally biased region" description="Low complexity" evidence="3">
    <location>
        <begin position="90"/>
        <end position="126"/>
    </location>
</feature>
<feature type="coiled-coil region" evidence="2">
    <location>
        <begin position="382"/>
        <end position="409"/>
    </location>
</feature>
<dbReference type="InterPro" id="IPR022782">
    <property type="entry name" value="AIP3-like_C"/>
</dbReference>
<keyword evidence="6" id="KW-1185">Reference proteome</keyword>
<dbReference type="PANTHER" id="PTHR22741:SF10">
    <property type="entry name" value="COILED-COIL DOMAIN-CONTAINING PROTEIN CG32809"/>
    <property type="match status" value="1"/>
</dbReference>
<feature type="domain" description="Actin interacting protein 3 C-terminal" evidence="4">
    <location>
        <begin position="255"/>
        <end position="657"/>
    </location>
</feature>
<evidence type="ECO:0000259" key="4">
    <source>
        <dbReference type="SMART" id="SM00806"/>
    </source>
</evidence>
<organism evidence="5 6">
    <name type="scientific">Eeniella nana</name>
    <name type="common">Yeast</name>
    <name type="synonym">Brettanomyces nanus</name>
    <dbReference type="NCBI Taxonomy" id="13502"/>
    <lineage>
        <taxon>Eukaryota</taxon>
        <taxon>Fungi</taxon>
        <taxon>Dikarya</taxon>
        <taxon>Ascomycota</taxon>
        <taxon>Saccharomycotina</taxon>
        <taxon>Pichiomycetes</taxon>
        <taxon>Pichiales</taxon>
        <taxon>Pichiaceae</taxon>
        <taxon>Brettanomyces</taxon>
    </lineage>
</organism>
<evidence type="ECO:0000256" key="2">
    <source>
        <dbReference type="SAM" id="Coils"/>
    </source>
</evidence>
<dbReference type="Gene3D" id="1.20.58.1540">
    <property type="entry name" value="Actin interacting protein 3, C-terminal domain"/>
    <property type="match status" value="1"/>
</dbReference>
<dbReference type="KEGG" id="bnn:FOA43_003307"/>